<dbReference type="Gene3D" id="3.50.50.60">
    <property type="entry name" value="FAD/NAD(P)-binding domain"/>
    <property type="match status" value="2"/>
</dbReference>
<dbReference type="PIRSF" id="PIRSF037495">
    <property type="entry name" value="Opine_OX_OoxA/HcnB"/>
    <property type="match status" value="1"/>
</dbReference>
<sequence length="470" mass="48015">MVVGAGPAGLAAAAVAVLGGLSVALVDAGQELGGQFWRHPPHGSAVGDGKDLHHDLRSYRQLTATVRDAARSGRCRSLLGHHVWTAVHPAPGQHVLHLVDRSAGPGRESAVRLEARHVVLATGAYDRPLPFPGWDLPGVYTAGGLQALLKGAGVRAGSRVVVGGTGPFLLPVAAGLAARGASVVVCEANDPRRWAGGAGAALGLPGKLVEGAGYAATLARHRVPVQLRQAVTAAHGTDRVEAVTISRLDRSGAVVAGSGRRLEADAVGTGWGFVPQLDLAVTLGADLVPSWGGDQVVGVDRWQRTSVPGLSAAGEVCGVGGARLALREGQLAAEGVLRDLGRPGVTGDRGVVAVRREVARHRRFAAAMAHAHPVPAGWTGWLEDSTTVCRCEEVCAGQVRRAVADGAVGVRQVKQLTRAGMGWCQGRMCAPAVAALAGPGGPGTEVPERLVATPVPLGVLARGTGRDPIP</sequence>
<dbReference type="GO" id="GO:0016491">
    <property type="term" value="F:oxidoreductase activity"/>
    <property type="evidence" value="ECO:0007669"/>
    <property type="project" value="UniProtKB-KW"/>
</dbReference>
<dbReference type="PRINTS" id="PR00368">
    <property type="entry name" value="FADPNR"/>
</dbReference>
<feature type="domain" description="FAD/NAD(P)-binding" evidence="3">
    <location>
        <begin position="1"/>
        <end position="325"/>
    </location>
</feature>
<dbReference type="OrthoDB" id="9801699at2"/>
<evidence type="ECO:0000313" key="4">
    <source>
        <dbReference type="EMBL" id="AXH97844.1"/>
    </source>
</evidence>
<dbReference type="SUPFAM" id="SSF51905">
    <property type="entry name" value="FAD/NAD(P)-binding domain"/>
    <property type="match status" value="1"/>
</dbReference>
<feature type="domain" description="BFD-like [2Fe-2S]-binding" evidence="2">
    <location>
        <begin position="388"/>
        <end position="436"/>
    </location>
</feature>
<keyword evidence="1" id="KW-0560">Oxidoreductase</keyword>
<dbReference type="PANTHER" id="PTHR42949">
    <property type="entry name" value="ANAEROBIC GLYCEROL-3-PHOSPHATE DEHYDROGENASE SUBUNIT B"/>
    <property type="match status" value="1"/>
</dbReference>
<dbReference type="KEGG" id="orn:DV701_02245"/>
<evidence type="ECO:0000259" key="2">
    <source>
        <dbReference type="Pfam" id="PF04324"/>
    </source>
</evidence>
<dbReference type="Proteomes" id="UP000253790">
    <property type="component" value="Chromosome"/>
</dbReference>
<dbReference type="InterPro" id="IPR036188">
    <property type="entry name" value="FAD/NAD-bd_sf"/>
</dbReference>
<dbReference type="PANTHER" id="PTHR42949:SF3">
    <property type="entry name" value="ANAEROBIC GLYCEROL-3-PHOSPHATE DEHYDROGENASE SUBUNIT B"/>
    <property type="match status" value="1"/>
</dbReference>
<dbReference type="InterPro" id="IPR007419">
    <property type="entry name" value="BFD-like_2Fe2S-bd_dom"/>
</dbReference>
<name>A0A345NS36_9MICO</name>
<reference evidence="4 5" key="1">
    <citation type="submission" date="2018-07" db="EMBL/GenBank/DDBJ databases">
        <title>Complete genome sequencing of Ornithinimicrobium sp. AMA3305.</title>
        <authorList>
            <person name="Bae J.-W."/>
        </authorList>
    </citation>
    <scope>NUCLEOTIDE SEQUENCE [LARGE SCALE GENOMIC DNA]</scope>
    <source>
        <strain evidence="4 5">AMA3305</strain>
    </source>
</reference>
<dbReference type="EMBL" id="CP031229">
    <property type="protein sequence ID" value="AXH97844.1"/>
    <property type="molecule type" value="Genomic_DNA"/>
</dbReference>
<dbReference type="AlphaFoldDB" id="A0A345NS36"/>
<dbReference type="CDD" id="cd19946">
    <property type="entry name" value="GlpA-like_Fer2_BFD-like"/>
    <property type="match status" value="1"/>
</dbReference>
<keyword evidence="5" id="KW-1185">Reference proteome</keyword>
<dbReference type="Pfam" id="PF04324">
    <property type="entry name" value="Fer2_BFD"/>
    <property type="match status" value="1"/>
</dbReference>
<protein>
    <submittedName>
        <fullName evidence="4">FAD/NAD(P)-binding oxidoreductase</fullName>
    </submittedName>
</protein>
<dbReference type="InterPro" id="IPR017224">
    <property type="entry name" value="Opine_Oxase_asu/HCN_bsu"/>
</dbReference>
<proteinExistence type="predicted"/>
<organism evidence="4 5">
    <name type="scientific">Ornithinimicrobium avium</name>
    <dbReference type="NCBI Taxonomy" id="2283195"/>
    <lineage>
        <taxon>Bacteria</taxon>
        <taxon>Bacillati</taxon>
        <taxon>Actinomycetota</taxon>
        <taxon>Actinomycetes</taxon>
        <taxon>Micrococcales</taxon>
        <taxon>Ornithinimicrobiaceae</taxon>
        <taxon>Ornithinimicrobium</taxon>
    </lineage>
</organism>
<evidence type="ECO:0000259" key="3">
    <source>
        <dbReference type="Pfam" id="PF07992"/>
    </source>
</evidence>
<accession>A0A345NS36</accession>
<dbReference type="InterPro" id="IPR023753">
    <property type="entry name" value="FAD/NAD-binding_dom"/>
</dbReference>
<dbReference type="Pfam" id="PF07992">
    <property type="entry name" value="Pyr_redox_2"/>
    <property type="match status" value="1"/>
</dbReference>
<dbReference type="Gene3D" id="1.10.10.1100">
    <property type="entry name" value="BFD-like [2Fe-2S]-binding domain"/>
    <property type="match status" value="1"/>
</dbReference>
<evidence type="ECO:0000313" key="5">
    <source>
        <dbReference type="Proteomes" id="UP000253790"/>
    </source>
</evidence>
<gene>
    <name evidence="4" type="ORF">DV701_02245</name>
</gene>
<dbReference type="InterPro" id="IPR051691">
    <property type="entry name" value="Metab_Enz_Cyan_OpOx_G3PDH"/>
</dbReference>
<dbReference type="InterPro" id="IPR041854">
    <property type="entry name" value="BFD-like_2Fe2S-bd_dom_sf"/>
</dbReference>
<evidence type="ECO:0000256" key="1">
    <source>
        <dbReference type="ARBA" id="ARBA00023002"/>
    </source>
</evidence>